<evidence type="ECO:0000313" key="2">
    <source>
        <dbReference type="Proteomes" id="UP000510886"/>
    </source>
</evidence>
<dbReference type="GO" id="GO:0000287">
    <property type="term" value="F:magnesium ion binding"/>
    <property type="evidence" value="ECO:0007669"/>
    <property type="project" value="InterPro"/>
</dbReference>
<dbReference type="RefSeq" id="WP_180849439.1">
    <property type="nucleotide sequence ID" value="NZ_CP047418.1"/>
</dbReference>
<dbReference type="GO" id="GO:0006281">
    <property type="term" value="P:DNA repair"/>
    <property type="evidence" value="ECO:0007669"/>
    <property type="project" value="InterPro"/>
</dbReference>
<dbReference type="GO" id="GO:0006310">
    <property type="term" value="P:DNA recombination"/>
    <property type="evidence" value="ECO:0007669"/>
    <property type="project" value="InterPro"/>
</dbReference>
<dbReference type="Gene3D" id="3.30.1330.70">
    <property type="entry name" value="Holliday junction resolvase RusA"/>
    <property type="match status" value="1"/>
</dbReference>
<accession>A0A7H9EJ16</accession>
<dbReference type="EMBL" id="CP047418">
    <property type="protein sequence ID" value="QLL77621.1"/>
    <property type="molecule type" value="Genomic_DNA"/>
</dbReference>
<dbReference type="Proteomes" id="UP000510886">
    <property type="component" value="Chromosome"/>
</dbReference>
<sequence>MQFRFEIEPVSQARPRARRIGKGIMLYDPKNVKQFKEELHALAEQRYQYAPLKGELTVEITFYRRVQSSISRSERNRRLTGEVNPTVKPDIDNYIKSALDALNGVIWKDDNQITNLIAHKRYAEEPRIEMVVIER</sequence>
<dbReference type="InterPro" id="IPR008822">
    <property type="entry name" value="Endonuclease_RusA-like"/>
</dbReference>
<evidence type="ECO:0000313" key="1">
    <source>
        <dbReference type="EMBL" id="QLL77621.1"/>
    </source>
</evidence>
<reference evidence="1 2" key="1">
    <citation type="submission" date="2020-01" db="EMBL/GenBank/DDBJ databases">
        <title>Complete and circular genome sequences of six lactobacillus isolates from horses.</title>
        <authorList>
            <person name="Hassan H.M."/>
        </authorList>
    </citation>
    <scope>NUCLEOTIDE SEQUENCE [LARGE SCALE GENOMIC DNA]</scope>
    <source>
        <strain evidence="1 2">1A</strain>
    </source>
</reference>
<dbReference type="InterPro" id="IPR036614">
    <property type="entry name" value="RusA-like_sf"/>
</dbReference>
<dbReference type="SUPFAM" id="SSF103084">
    <property type="entry name" value="Holliday junction resolvase RusA"/>
    <property type="match status" value="1"/>
</dbReference>
<name>A0A7H9EJ16_9LACO</name>
<dbReference type="AlphaFoldDB" id="A0A7H9EJ16"/>
<organism evidence="1 2">
    <name type="scientific">Ligilactobacillus saerimneri</name>
    <dbReference type="NCBI Taxonomy" id="228229"/>
    <lineage>
        <taxon>Bacteria</taxon>
        <taxon>Bacillati</taxon>
        <taxon>Bacillota</taxon>
        <taxon>Bacilli</taxon>
        <taxon>Lactobacillales</taxon>
        <taxon>Lactobacillaceae</taxon>
        <taxon>Ligilactobacillus</taxon>
    </lineage>
</organism>
<dbReference type="Pfam" id="PF05866">
    <property type="entry name" value="RusA"/>
    <property type="match status" value="1"/>
</dbReference>
<dbReference type="KEGG" id="lsw:GTO87_02810"/>
<proteinExistence type="predicted"/>
<protein>
    <submittedName>
        <fullName evidence="1">RusA family crossover junction endodeoxyribonuclease</fullName>
    </submittedName>
</protein>
<gene>
    <name evidence="1" type="ORF">GTO87_02810</name>
</gene>